<dbReference type="AlphaFoldDB" id="A0A812CAF2"/>
<dbReference type="Gene3D" id="3.90.180.10">
    <property type="entry name" value="Medium-chain alcohol dehydrogenases, catalytic domain"/>
    <property type="match status" value="2"/>
</dbReference>
<keyword evidence="3" id="KW-1185">Reference proteome</keyword>
<dbReference type="SMART" id="SM00829">
    <property type="entry name" value="PKS_ER"/>
    <property type="match status" value="1"/>
</dbReference>
<dbReference type="Pfam" id="PF08240">
    <property type="entry name" value="ADH_N"/>
    <property type="match status" value="1"/>
</dbReference>
<dbReference type="InterPro" id="IPR036291">
    <property type="entry name" value="NAD(P)-bd_dom_sf"/>
</dbReference>
<dbReference type="SUPFAM" id="SSF51735">
    <property type="entry name" value="NAD(P)-binding Rossmann-fold domains"/>
    <property type="match status" value="1"/>
</dbReference>
<proteinExistence type="predicted"/>
<dbReference type="EMBL" id="CAHIKZ030001341">
    <property type="protein sequence ID" value="CAE1260658.1"/>
    <property type="molecule type" value="Genomic_DNA"/>
</dbReference>
<sequence>MDQVSPGINQEQALKIYRSSEEIVFLLLSVHFLSIFKFLPNFVENNIPVPLPGRNEVQVKVKACGLSSINFKFLEKLFQKYPEKRQRYIVGQDVAGIVTELGESVSTFKVGDAIVVKKPEMLSFEDAACGIGDCIRAYTALHCLCRLSAGDTVLVIEGSTPFCSIVIQLALSWGAKVITTANTPEERKYITSNLPAVAPTFVDLEDKGFVESQDQPPSLKCELISCLGSFGKWVTIQSDLQTQDAKNHWN</sequence>
<dbReference type="InterPro" id="IPR011032">
    <property type="entry name" value="GroES-like_sf"/>
</dbReference>
<organism evidence="2 3">
    <name type="scientific">Acanthosepion pharaonis</name>
    <name type="common">Pharaoh cuttlefish</name>
    <name type="synonym">Sepia pharaonis</name>
    <dbReference type="NCBI Taxonomy" id="158019"/>
    <lineage>
        <taxon>Eukaryota</taxon>
        <taxon>Metazoa</taxon>
        <taxon>Spiralia</taxon>
        <taxon>Lophotrochozoa</taxon>
        <taxon>Mollusca</taxon>
        <taxon>Cephalopoda</taxon>
        <taxon>Coleoidea</taxon>
        <taxon>Decapodiformes</taxon>
        <taxon>Sepiida</taxon>
        <taxon>Sepiina</taxon>
        <taxon>Sepiidae</taxon>
        <taxon>Acanthosepion</taxon>
    </lineage>
</organism>
<feature type="domain" description="Enoyl reductase (ER)" evidence="1">
    <location>
        <begin position="31"/>
        <end position="235"/>
    </location>
</feature>
<dbReference type="Proteomes" id="UP000597762">
    <property type="component" value="Unassembled WGS sequence"/>
</dbReference>
<dbReference type="SUPFAM" id="SSF50129">
    <property type="entry name" value="GroES-like"/>
    <property type="match status" value="1"/>
</dbReference>
<dbReference type="InterPro" id="IPR020843">
    <property type="entry name" value="ER"/>
</dbReference>
<dbReference type="InterPro" id="IPR013154">
    <property type="entry name" value="ADH-like_N"/>
</dbReference>
<evidence type="ECO:0000313" key="3">
    <source>
        <dbReference type="Proteomes" id="UP000597762"/>
    </source>
</evidence>
<evidence type="ECO:0000259" key="1">
    <source>
        <dbReference type="SMART" id="SM00829"/>
    </source>
</evidence>
<dbReference type="OrthoDB" id="3509362at2759"/>
<dbReference type="Gene3D" id="3.40.50.720">
    <property type="entry name" value="NAD(P)-binding Rossmann-like Domain"/>
    <property type="match status" value="1"/>
</dbReference>
<dbReference type="PANTHER" id="PTHR44461">
    <property type="entry name" value="QUINONE OXIDOREDUCTASE-LIKE PROTEIN 1"/>
    <property type="match status" value="1"/>
</dbReference>
<protein>
    <recommendedName>
        <fullName evidence="1">Enoyl reductase (ER) domain-containing protein</fullName>
    </recommendedName>
</protein>
<reference evidence="2" key="1">
    <citation type="submission" date="2021-01" db="EMBL/GenBank/DDBJ databases">
        <authorList>
            <person name="Li R."/>
            <person name="Bekaert M."/>
        </authorList>
    </citation>
    <scope>NUCLEOTIDE SEQUENCE</scope>
    <source>
        <strain evidence="2">Farmed</strain>
    </source>
</reference>
<accession>A0A812CAF2</accession>
<dbReference type="InterPro" id="IPR042633">
    <property type="entry name" value="CRYZL1"/>
</dbReference>
<name>A0A812CAF2_ACAPH</name>
<gene>
    <name evidence="2" type="ORF">SPHA_32326</name>
</gene>
<dbReference type="PANTHER" id="PTHR44461:SF1">
    <property type="entry name" value="QUINONE OXIDOREDUCTASE-LIKE PROTEIN 1"/>
    <property type="match status" value="1"/>
</dbReference>
<dbReference type="GO" id="GO:0016491">
    <property type="term" value="F:oxidoreductase activity"/>
    <property type="evidence" value="ECO:0007669"/>
    <property type="project" value="InterPro"/>
</dbReference>
<evidence type="ECO:0000313" key="2">
    <source>
        <dbReference type="EMBL" id="CAE1260658.1"/>
    </source>
</evidence>
<comment type="caution">
    <text evidence="2">The sequence shown here is derived from an EMBL/GenBank/DDBJ whole genome shotgun (WGS) entry which is preliminary data.</text>
</comment>